<dbReference type="Proteomes" id="UP001213623">
    <property type="component" value="Chromosome 1"/>
</dbReference>
<dbReference type="AlphaFoldDB" id="A0AAF0EEX4"/>
<feature type="compositionally biased region" description="Basic and acidic residues" evidence="9">
    <location>
        <begin position="137"/>
        <end position="152"/>
    </location>
</feature>
<dbReference type="InterPro" id="IPR007590">
    <property type="entry name" value="Saf4/Yju2"/>
</dbReference>
<gene>
    <name evidence="10" type="primary">cwf16</name>
    <name evidence="10" type="ORF">MNAN1_000070</name>
</gene>
<keyword evidence="3 8" id="KW-0479">Metal-binding</keyword>
<evidence type="ECO:0000256" key="7">
    <source>
        <dbReference type="ARBA" id="ARBA00023242"/>
    </source>
</evidence>
<dbReference type="GO" id="GO:0000349">
    <property type="term" value="P:generation of catalytic spliceosome for first transesterification step"/>
    <property type="evidence" value="ECO:0007669"/>
    <property type="project" value="UniProtKB-UniRule"/>
</dbReference>
<feature type="binding site" evidence="8">
    <location>
        <position position="83"/>
    </location>
    <ligand>
        <name>Zn(2+)</name>
        <dbReference type="ChEBI" id="CHEBI:29105"/>
    </ligand>
</feature>
<feature type="compositionally biased region" description="Low complexity" evidence="9">
    <location>
        <begin position="233"/>
        <end position="258"/>
    </location>
</feature>
<feature type="compositionally biased region" description="Acidic residues" evidence="9">
    <location>
        <begin position="127"/>
        <end position="136"/>
    </location>
</feature>
<evidence type="ECO:0000313" key="10">
    <source>
        <dbReference type="EMBL" id="WFD25107.1"/>
    </source>
</evidence>
<dbReference type="GO" id="GO:0046872">
    <property type="term" value="F:metal ion binding"/>
    <property type="evidence" value="ECO:0007669"/>
    <property type="project" value="UniProtKB-KW"/>
</dbReference>
<evidence type="ECO:0000313" key="11">
    <source>
        <dbReference type="Proteomes" id="UP001213623"/>
    </source>
</evidence>
<dbReference type="HAMAP" id="MF_03226">
    <property type="entry name" value="YJU2"/>
    <property type="match status" value="1"/>
</dbReference>
<evidence type="ECO:0000256" key="2">
    <source>
        <dbReference type="ARBA" id="ARBA00022664"/>
    </source>
</evidence>
<sequence length="284" mass="31964">MSERKVLQKYYPPDYDPSAIRRGRTGGGKQKTVRLMAPFSMRCNTCGEYIYRGKKFNARKETVNNDDYYGIPIFRFYIKCSQCSSEITFKTDPKNSDYAAEHGAQRNFEPWREKEEDKVPSESDKEGEGEEEEEDIDPMKALEKRMDEAQREMEVMDALQDIRTRNARFERVDTSAVLDSIAQNKRPIEATADDAPETNDEDEALVRKYFPKGPVAPLDPSDDGPAPSDTTKEAAAPAEAPSATSLLSESSRQQLQSLPVSASVPRPSAKRRRGPNALGIVRRA</sequence>
<name>A0AAF0EEX4_9BASI</name>
<keyword evidence="11" id="KW-1185">Reference proteome</keyword>
<feature type="region of interest" description="Disordered" evidence="9">
    <location>
        <begin position="175"/>
        <end position="284"/>
    </location>
</feature>
<evidence type="ECO:0000256" key="8">
    <source>
        <dbReference type="HAMAP-Rule" id="MF_03226"/>
    </source>
</evidence>
<comment type="function">
    <text evidence="8">Part of the spliceosome which catalyzes two sequential transesterification reactions, first the excision of the non-coding intron from pre-mRNA and then the ligation of the coding exons to form the mature mRNA. Plays a role in stabilizing the structure of the spliceosome catalytic core and docking of the branch helix into the active site, producing 5'-exon and lariat intron-3'-intermediates.</text>
</comment>
<dbReference type="PANTHER" id="PTHR12111:SF1">
    <property type="entry name" value="SPLICING FACTOR YJU2"/>
    <property type="match status" value="1"/>
</dbReference>
<dbReference type="PANTHER" id="PTHR12111">
    <property type="entry name" value="SPLICING FACTOR YJU2"/>
    <property type="match status" value="1"/>
</dbReference>
<evidence type="ECO:0000256" key="3">
    <source>
        <dbReference type="ARBA" id="ARBA00022723"/>
    </source>
</evidence>
<feature type="binding site" evidence="8">
    <location>
        <position position="46"/>
    </location>
    <ligand>
        <name>Zn(2+)</name>
        <dbReference type="ChEBI" id="CHEBI:29105"/>
    </ligand>
</feature>
<feature type="binding site" evidence="8">
    <location>
        <position position="80"/>
    </location>
    <ligand>
        <name>Zn(2+)</name>
        <dbReference type="ChEBI" id="CHEBI:29105"/>
    </ligand>
</feature>
<evidence type="ECO:0000256" key="9">
    <source>
        <dbReference type="SAM" id="MobiDB-lite"/>
    </source>
</evidence>
<evidence type="ECO:0000256" key="6">
    <source>
        <dbReference type="ARBA" id="ARBA00023187"/>
    </source>
</evidence>
<dbReference type="Pfam" id="PF04502">
    <property type="entry name" value="Saf4_Yju2"/>
    <property type="match status" value="1"/>
</dbReference>
<keyword evidence="4 8" id="KW-0747">Spliceosome</keyword>
<dbReference type="InterPro" id="IPR043701">
    <property type="entry name" value="Yju2"/>
</dbReference>
<accession>A0AAF0EEX4</accession>
<evidence type="ECO:0000256" key="1">
    <source>
        <dbReference type="ARBA" id="ARBA00004123"/>
    </source>
</evidence>
<evidence type="ECO:0000256" key="4">
    <source>
        <dbReference type="ARBA" id="ARBA00022728"/>
    </source>
</evidence>
<feature type="binding site" evidence="8">
    <location>
        <position position="43"/>
    </location>
    <ligand>
        <name>Zn(2+)</name>
        <dbReference type="ChEBI" id="CHEBI:29105"/>
    </ligand>
</feature>
<dbReference type="GO" id="GO:0071006">
    <property type="term" value="C:U2-type catalytic step 1 spliceosome"/>
    <property type="evidence" value="ECO:0007669"/>
    <property type="project" value="UniProtKB-UniRule"/>
</dbReference>
<comment type="subunit">
    <text evidence="8">Component of the spliceosome. Present in the activated B complex, the catalytically activated B* complex which catalyzes the branching, the catalytic step 1 C complex catalyzing the exon ligation, and the postcatalytic P complex containing the ligated exons (mRNA) and the excised lariat intron.</text>
</comment>
<dbReference type="EMBL" id="CP119892">
    <property type="protein sequence ID" value="WFD25107.1"/>
    <property type="molecule type" value="Genomic_DNA"/>
</dbReference>
<evidence type="ECO:0000256" key="5">
    <source>
        <dbReference type="ARBA" id="ARBA00022833"/>
    </source>
</evidence>
<protein>
    <recommendedName>
        <fullName evidence="8">Splicing factor YJU2</fullName>
    </recommendedName>
</protein>
<feature type="region of interest" description="Disordered" evidence="9">
    <location>
        <begin position="91"/>
        <end position="152"/>
    </location>
</feature>
<comment type="similarity">
    <text evidence="8">Belongs to the CWC16 family. YJU2 subfamily.</text>
</comment>
<feature type="compositionally biased region" description="Basic and acidic residues" evidence="9">
    <location>
        <begin position="91"/>
        <end position="126"/>
    </location>
</feature>
<keyword evidence="5 8" id="KW-0862">Zinc</keyword>
<keyword evidence="6" id="KW-0508">mRNA splicing</keyword>
<feature type="compositionally biased region" description="Acidic residues" evidence="9">
    <location>
        <begin position="191"/>
        <end position="203"/>
    </location>
</feature>
<keyword evidence="7 8" id="KW-0539">Nucleus</keyword>
<keyword evidence="2" id="KW-0507">mRNA processing</keyword>
<comment type="subcellular location">
    <subcellularLocation>
        <location evidence="1 8">Nucleus</location>
    </subcellularLocation>
</comment>
<proteinExistence type="inferred from homology"/>
<reference evidence="10" key="1">
    <citation type="submission" date="2023-03" db="EMBL/GenBank/DDBJ databases">
        <title>Mating type loci evolution in Malassezia.</title>
        <authorList>
            <person name="Coelho M.A."/>
        </authorList>
    </citation>
    <scope>NUCLEOTIDE SEQUENCE</scope>
    <source>
        <strain evidence="10">CBS 9557</strain>
    </source>
</reference>
<organism evidence="10 11">
    <name type="scientific">Malassezia nana</name>
    <dbReference type="NCBI Taxonomy" id="180528"/>
    <lineage>
        <taxon>Eukaryota</taxon>
        <taxon>Fungi</taxon>
        <taxon>Dikarya</taxon>
        <taxon>Basidiomycota</taxon>
        <taxon>Ustilaginomycotina</taxon>
        <taxon>Malasseziomycetes</taxon>
        <taxon>Malasseziales</taxon>
        <taxon>Malasseziaceae</taxon>
        <taxon>Malassezia</taxon>
    </lineage>
</organism>